<dbReference type="AlphaFoldDB" id="A0A5J4X3G7"/>
<gene>
    <name evidence="1" type="ORF">EZS28_003174</name>
</gene>
<protein>
    <submittedName>
        <fullName evidence="1">Uncharacterized protein</fullName>
    </submittedName>
</protein>
<sequence>MNEEEDSMDVVGRSNECCVCNEGIIDDIFEFVYLNSGIYNQLVNDDYQDVADVDYDVIVDNKSLDGVINAY</sequence>
<comment type="caution">
    <text evidence="1">The sequence shown here is derived from an EMBL/GenBank/DDBJ whole genome shotgun (WGS) entry which is preliminary data.</text>
</comment>
<dbReference type="EMBL" id="SNRW01000412">
    <property type="protein sequence ID" value="KAA6401296.1"/>
    <property type="molecule type" value="Genomic_DNA"/>
</dbReference>
<evidence type="ECO:0000313" key="2">
    <source>
        <dbReference type="Proteomes" id="UP000324800"/>
    </source>
</evidence>
<proteinExistence type="predicted"/>
<name>A0A5J4X3G7_9EUKA</name>
<dbReference type="Proteomes" id="UP000324800">
    <property type="component" value="Unassembled WGS sequence"/>
</dbReference>
<accession>A0A5J4X3G7</accession>
<organism evidence="1 2">
    <name type="scientific">Streblomastix strix</name>
    <dbReference type="NCBI Taxonomy" id="222440"/>
    <lineage>
        <taxon>Eukaryota</taxon>
        <taxon>Metamonada</taxon>
        <taxon>Preaxostyla</taxon>
        <taxon>Oxymonadida</taxon>
        <taxon>Streblomastigidae</taxon>
        <taxon>Streblomastix</taxon>
    </lineage>
</organism>
<reference evidence="1 2" key="1">
    <citation type="submission" date="2019-03" db="EMBL/GenBank/DDBJ databases">
        <title>Single cell metagenomics reveals metabolic interactions within the superorganism composed of flagellate Streblomastix strix and complex community of Bacteroidetes bacteria on its surface.</title>
        <authorList>
            <person name="Treitli S.C."/>
            <person name="Kolisko M."/>
            <person name="Husnik F."/>
            <person name="Keeling P."/>
            <person name="Hampl V."/>
        </authorList>
    </citation>
    <scope>NUCLEOTIDE SEQUENCE [LARGE SCALE GENOMIC DNA]</scope>
    <source>
        <strain evidence="1">ST1C</strain>
    </source>
</reference>
<evidence type="ECO:0000313" key="1">
    <source>
        <dbReference type="EMBL" id="KAA6401296.1"/>
    </source>
</evidence>